<reference evidence="1" key="1">
    <citation type="submission" date="2020-12" db="EMBL/GenBank/DDBJ databases">
        <authorList>
            <person name="Iha C."/>
        </authorList>
    </citation>
    <scope>NUCLEOTIDE SEQUENCE</scope>
</reference>
<sequence length="145" mass="16107">MVHFTGGHVYASIHMPAASCEFQCDQSSSLTCKSCCKILPKFQRVMTLFAIVNSSACWPATILVSTGFRLVSTLIKGNLGNDGDCVYVMWGGSKVEPKSAAINQCTAHYSIHYGLHCDLLFSDFVRGEMRRSFYYEHVRDAAHNN</sequence>
<gene>
    <name evidence="1" type="ORF">OSTQU699_LOCUS9280</name>
</gene>
<dbReference type="AlphaFoldDB" id="A0A8S1J9M7"/>
<evidence type="ECO:0000313" key="1">
    <source>
        <dbReference type="EMBL" id="CAD7703923.1"/>
    </source>
</evidence>
<accession>A0A8S1J9M7</accession>
<organism evidence="1 2">
    <name type="scientific">Ostreobium quekettii</name>
    <dbReference type="NCBI Taxonomy" id="121088"/>
    <lineage>
        <taxon>Eukaryota</taxon>
        <taxon>Viridiplantae</taxon>
        <taxon>Chlorophyta</taxon>
        <taxon>core chlorophytes</taxon>
        <taxon>Ulvophyceae</taxon>
        <taxon>TCBD clade</taxon>
        <taxon>Bryopsidales</taxon>
        <taxon>Ostreobineae</taxon>
        <taxon>Ostreobiaceae</taxon>
        <taxon>Ostreobium</taxon>
    </lineage>
</organism>
<dbReference type="Proteomes" id="UP000708148">
    <property type="component" value="Unassembled WGS sequence"/>
</dbReference>
<dbReference type="EMBL" id="CAJHUC010002519">
    <property type="protein sequence ID" value="CAD7703923.1"/>
    <property type="molecule type" value="Genomic_DNA"/>
</dbReference>
<evidence type="ECO:0000313" key="2">
    <source>
        <dbReference type="Proteomes" id="UP000708148"/>
    </source>
</evidence>
<comment type="caution">
    <text evidence="1">The sequence shown here is derived from an EMBL/GenBank/DDBJ whole genome shotgun (WGS) entry which is preliminary data.</text>
</comment>
<protein>
    <submittedName>
        <fullName evidence="1">Uncharacterized protein</fullName>
    </submittedName>
</protein>
<name>A0A8S1J9M7_9CHLO</name>
<keyword evidence="2" id="KW-1185">Reference proteome</keyword>
<proteinExistence type="predicted"/>